<evidence type="ECO:0000313" key="11">
    <source>
        <dbReference type="Proteomes" id="UP001302494"/>
    </source>
</evidence>
<keyword evidence="11" id="KW-1185">Reference proteome</keyword>
<dbReference type="NCBIfam" id="TIGR03506">
    <property type="entry name" value="FlgEFG_subfam"/>
    <property type="match status" value="1"/>
</dbReference>
<dbReference type="Proteomes" id="UP001302494">
    <property type="component" value="Chromosome"/>
</dbReference>
<evidence type="ECO:0000256" key="7">
    <source>
        <dbReference type="SAM" id="Coils"/>
    </source>
</evidence>
<comment type="subunit">
    <text evidence="4 6">The basal body constitutes a major portion of the flagellar organelle and consists of five rings (E,L,P,S, and M) mounted on a central rod. The rod consists of about 26 subunits of FlgG in the distal portion, and FlgB, FlgC and FlgF are thought to build up the proximal portion of the rod with about 6 subunits each.</text>
</comment>
<feature type="domain" description="Flagellar hook protein FlgE/F/G-like D1" evidence="9">
    <location>
        <begin position="85"/>
        <end position="147"/>
    </location>
</feature>
<evidence type="ECO:0000256" key="3">
    <source>
        <dbReference type="ARBA" id="ARBA00023143"/>
    </source>
</evidence>
<organism evidence="10 11">
    <name type="scientific">Candidatus Nitrospira neomarina</name>
    <dbReference type="NCBI Taxonomy" id="3020899"/>
    <lineage>
        <taxon>Bacteria</taxon>
        <taxon>Pseudomonadati</taxon>
        <taxon>Nitrospirota</taxon>
        <taxon>Nitrospiria</taxon>
        <taxon>Nitrospirales</taxon>
        <taxon>Nitrospiraceae</taxon>
        <taxon>Nitrospira</taxon>
    </lineage>
</organism>
<dbReference type="InterPro" id="IPR053967">
    <property type="entry name" value="LlgE_F_G-like_D1"/>
</dbReference>
<evidence type="ECO:0000256" key="4">
    <source>
        <dbReference type="ARBA" id="ARBA00038560"/>
    </source>
</evidence>
<evidence type="ECO:0000259" key="8">
    <source>
        <dbReference type="Pfam" id="PF06429"/>
    </source>
</evidence>
<evidence type="ECO:0000256" key="5">
    <source>
        <dbReference type="ARBA" id="ARBA00040228"/>
    </source>
</evidence>
<keyword evidence="7" id="KW-0175">Coiled coil</keyword>
<dbReference type="GO" id="GO:0030694">
    <property type="term" value="C:bacterial-type flagellum basal body, rod"/>
    <property type="evidence" value="ECO:0007669"/>
    <property type="project" value="UniProtKB-UniRule"/>
</dbReference>
<keyword evidence="3 6" id="KW-0975">Bacterial flagellum</keyword>
<dbReference type="KEGG" id="nneo:PQG83_03400"/>
<dbReference type="InterPro" id="IPR020013">
    <property type="entry name" value="Flagellar_FlgE/F/G"/>
</dbReference>
<comment type="subcellular location">
    <subcellularLocation>
        <location evidence="1 6">Bacterial flagellum basal body</location>
    </subcellularLocation>
</comment>
<evidence type="ECO:0000256" key="6">
    <source>
        <dbReference type="RuleBase" id="RU362116"/>
    </source>
</evidence>
<sequence>MNRGIYPPLAGAITLEHRMEVLSHNIGNVHTTGFKKDKPVFATILGQTSGPSVAGIDLFPLMDALPPDRSQGTLYQTGEPLDIGLEGEGFLVAQTSDGLRYYRGGKLYRNANGNLVTHTGDPLMGKKGPITLPPGEVVIGADGSLSVNNQVVDRLRLERIADGQETAKVGNLFWTVPAQIVPDKQTTVHQGMLEQSNVNPSLDMVELIKVTREYEQMQKAIKAMDELAAQAIQAGRVQG</sequence>
<dbReference type="AlphaFoldDB" id="A0AA96GKR2"/>
<proteinExistence type="inferred from homology"/>
<keyword evidence="10" id="KW-0966">Cell projection</keyword>
<comment type="similarity">
    <text evidence="2 6">Belongs to the flagella basal body rod proteins family.</text>
</comment>
<feature type="domain" description="Flagellar basal-body/hook protein C-terminal" evidence="8">
    <location>
        <begin position="190"/>
        <end position="233"/>
    </location>
</feature>
<keyword evidence="10" id="KW-0969">Cilium</keyword>
<dbReference type="Pfam" id="PF22692">
    <property type="entry name" value="LlgE_F_G_D1"/>
    <property type="match status" value="1"/>
</dbReference>
<reference evidence="10 11" key="1">
    <citation type="submission" date="2023-01" db="EMBL/GenBank/DDBJ databases">
        <title>Cultivation and genomic characterization of new, ubiquitous marine nitrite-oxidizing bacteria from the Nitrospirales.</title>
        <authorList>
            <person name="Mueller A.J."/>
            <person name="Daebeler A."/>
            <person name="Herbold C.W."/>
            <person name="Kirkegaard R.H."/>
            <person name="Daims H."/>
        </authorList>
    </citation>
    <scope>NUCLEOTIDE SEQUENCE [LARGE SCALE GENOMIC DNA]</scope>
    <source>
        <strain evidence="10 11">DK</strain>
    </source>
</reference>
<dbReference type="PANTHER" id="PTHR30435">
    <property type="entry name" value="FLAGELLAR PROTEIN"/>
    <property type="match status" value="1"/>
</dbReference>
<dbReference type="EMBL" id="CP116968">
    <property type="protein sequence ID" value="WNM62807.1"/>
    <property type="molecule type" value="Genomic_DNA"/>
</dbReference>
<dbReference type="InterPro" id="IPR037925">
    <property type="entry name" value="FlgE/F/G-like"/>
</dbReference>
<protein>
    <recommendedName>
        <fullName evidence="5 6">Flagellar basal-body rod protein FlgF</fullName>
    </recommendedName>
</protein>
<evidence type="ECO:0000256" key="1">
    <source>
        <dbReference type="ARBA" id="ARBA00004117"/>
    </source>
</evidence>
<dbReference type="SUPFAM" id="SSF117143">
    <property type="entry name" value="Flagellar hook protein flgE"/>
    <property type="match status" value="1"/>
</dbReference>
<dbReference type="PANTHER" id="PTHR30435:SF18">
    <property type="entry name" value="FLAGELLAR BASAL-BODY ROD PROTEIN FLGF"/>
    <property type="match status" value="1"/>
</dbReference>
<dbReference type="GO" id="GO:0071978">
    <property type="term" value="P:bacterial-type flagellum-dependent swarming motility"/>
    <property type="evidence" value="ECO:0007669"/>
    <property type="project" value="TreeGrafter"/>
</dbReference>
<evidence type="ECO:0000313" key="10">
    <source>
        <dbReference type="EMBL" id="WNM62807.1"/>
    </source>
</evidence>
<name>A0AA96GKR2_9BACT</name>
<dbReference type="Pfam" id="PF06429">
    <property type="entry name" value="Flg_bbr_C"/>
    <property type="match status" value="1"/>
</dbReference>
<evidence type="ECO:0000256" key="2">
    <source>
        <dbReference type="ARBA" id="ARBA00009677"/>
    </source>
</evidence>
<dbReference type="RefSeq" id="WP_312746793.1">
    <property type="nucleotide sequence ID" value="NZ_CP116968.1"/>
</dbReference>
<evidence type="ECO:0000259" key="9">
    <source>
        <dbReference type="Pfam" id="PF22692"/>
    </source>
</evidence>
<keyword evidence="10" id="KW-0282">Flagellum</keyword>
<feature type="coiled-coil region" evidence="7">
    <location>
        <begin position="207"/>
        <end position="234"/>
    </location>
</feature>
<gene>
    <name evidence="10" type="ORF">PQG83_03400</name>
</gene>
<accession>A0AA96GKR2</accession>
<dbReference type="InterPro" id="IPR010930">
    <property type="entry name" value="Flg_bb/hook_C_dom"/>
</dbReference>